<organism evidence="3 4">
    <name type="scientific">Candidatus Dechloromonas phosphorivorans</name>
    <dbReference type="NCBI Taxonomy" id="2899244"/>
    <lineage>
        <taxon>Bacteria</taxon>
        <taxon>Pseudomonadati</taxon>
        <taxon>Pseudomonadota</taxon>
        <taxon>Betaproteobacteria</taxon>
        <taxon>Rhodocyclales</taxon>
        <taxon>Azonexaceae</taxon>
        <taxon>Dechloromonas</taxon>
    </lineage>
</organism>
<reference evidence="3 4" key="1">
    <citation type="submission" date="2020-10" db="EMBL/GenBank/DDBJ databases">
        <title>Connecting structure to function with the recovery of over 1000 high-quality activated sludge metagenome-assembled genomes encoding full-length rRNA genes using long-read sequencing.</title>
        <authorList>
            <person name="Singleton C.M."/>
            <person name="Petriglieri F."/>
            <person name="Kristensen J.M."/>
            <person name="Kirkegaard R.H."/>
            <person name="Michaelsen T.Y."/>
            <person name="Andersen M.H."/>
            <person name="Karst S.M."/>
            <person name="Dueholm M.S."/>
            <person name="Nielsen P.H."/>
            <person name="Albertsen M."/>
        </authorList>
    </citation>
    <scope>NUCLEOTIDE SEQUENCE [LARGE SCALE GENOMIC DNA]</scope>
    <source>
        <strain evidence="3">EsbW_18-Q3-R4-48_BATAC.463</strain>
    </source>
</reference>
<dbReference type="InterPro" id="IPR001623">
    <property type="entry name" value="DnaJ_domain"/>
</dbReference>
<evidence type="ECO:0000313" key="4">
    <source>
        <dbReference type="Proteomes" id="UP000739411"/>
    </source>
</evidence>
<dbReference type="PRINTS" id="PR00625">
    <property type="entry name" value="JDOMAIN"/>
</dbReference>
<dbReference type="SUPFAM" id="SSF46565">
    <property type="entry name" value="Chaperone J-domain"/>
    <property type="match status" value="1"/>
</dbReference>
<dbReference type="Gene3D" id="1.10.287.110">
    <property type="entry name" value="DnaJ domain"/>
    <property type="match status" value="1"/>
</dbReference>
<dbReference type="GO" id="GO:0005737">
    <property type="term" value="C:cytoplasm"/>
    <property type="evidence" value="ECO:0007669"/>
    <property type="project" value="TreeGrafter"/>
</dbReference>
<evidence type="ECO:0000259" key="2">
    <source>
        <dbReference type="PROSITE" id="PS50076"/>
    </source>
</evidence>
<protein>
    <submittedName>
        <fullName evidence="3">DnaJ domain-containing protein</fullName>
    </submittedName>
</protein>
<dbReference type="Pfam" id="PF00226">
    <property type="entry name" value="DnaJ"/>
    <property type="match status" value="1"/>
</dbReference>
<dbReference type="InterPro" id="IPR018253">
    <property type="entry name" value="DnaJ_domain_CS"/>
</dbReference>
<sequence>MQDHYATLGISPNATPDLIKSAYRKKAAQFHPDKNSSPDAPARFREVQEAYEVLFDIERRKAYDDFRHRSLIDDPLPVARQIWDAYIQKVTQ</sequence>
<name>A0A935JX50_9RHOO</name>
<dbReference type="PROSITE" id="PS50076">
    <property type="entry name" value="DNAJ_2"/>
    <property type="match status" value="1"/>
</dbReference>
<dbReference type="EMBL" id="JADJMS010000020">
    <property type="protein sequence ID" value="MBK7415478.1"/>
    <property type="molecule type" value="Genomic_DNA"/>
</dbReference>
<evidence type="ECO:0000313" key="3">
    <source>
        <dbReference type="EMBL" id="MBK7415478.1"/>
    </source>
</evidence>
<dbReference type="CDD" id="cd06257">
    <property type="entry name" value="DnaJ"/>
    <property type="match status" value="1"/>
</dbReference>
<evidence type="ECO:0000256" key="1">
    <source>
        <dbReference type="ARBA" id="ARBA00023186"/>
    </source>
</evidence>
<gene>
    <name evidence="3" type="ORF">IPJ38_10590</name>
</gene>
<proteinExistence type="predicted"/>
<dbReference type="GO" id="GO:0042026">
    <property type="term" value="P:protein refolding"/>
    <property type="evidence" value="ECO:0007669"/>
    <property type="project" value="TreeGrafter"/>
</dbReference>
<accession>A0A935JX50</accession>
<dbReference type="Proteomes" id="UP000739411">
    <property type="component" value="Unassembled WGS sequence"/>
</dbReference>
<dbReference type="AlphaFoldDB" id="A0A935JX50"/>
<dbReference type="SMART" id="SM00271">
    <property type="entry name" value="DnaJ"/>
    <property type="match status" value="1"/>
</dbReference>
<dbReference type="PROSITE" id="PS00636">
    <property type="entry name" value="DNAJ_1"/>
    <property type="match status" value="1"/>
</dbReference>
<dbReference type="PANTHER" id="PTHR43096:SF52">
    <property type="entry name" value="DNAJ HOMOLOG 1, MITOCHONDRIAL-RELATED"/>
    <property type="match status" value="1"/>
</dbReference>
<comment type="caution">
    <text evidence="3">The sequence shown here is derived from an EMBL/GenBank/DDBJ whole genome shotgun (WGS) entry which is preliminary data.</text>
</comment>
<dbReference type="InterPro" id="IPR036869">
    <property type="entry name" value="J_dom_sf"/>
</dbReference>
<keyword evidence="1" id="KW-0143">Chaperone</keyword>
<feature type="domain" description="J" evidence="2">
    <location>
        <begin position="3"/>
        <end position="67"/>
    </location>
</feature>
<dbReference type="PANTHER" id="PTHR43096">
    <property type="entry name" value="DNAJ HOMOLOG 1, MITOCHONDRIAL-RELATED"/>
    <property type="match status" value="1"/>
</dbReference>
<dbReference type="GO" id="GO:0051082">
    <property type="term" value="F:unfolded protein binding"/>
    <property type="evidence" value="ECO:0007669"/>
    <property type="project" value="TreeGrafter"/>
</dbReference>